<dbReference type="RefSeq" id="WP_052507648.1">
    <property type="nucleotide sequence ID" value="NZ_CP010836.1"/>
</dbReference>
<dbReference type="Proteomes" id="UP000032300">
    <property type="component" value="Chromosome"/>
</dbReference>
<dbReference type="Gene3D" id="2.40.160.10">
    <property type="entry name" value="Porin"/>
    <property type="match status" value="1"/>
</dbReference>
<organism evidence="2 3">
    <name type="scientific">Sphingomonas hengshuiensis</name>
    <dbReference type="NCBI Taxonomy" id="1609977"/>
    <lineage>
        <taxon>Bacteria</taxon>
        <taxon>Pseudomonadati</taxon>
        <taxon>Pseudomonadota</taxon>
        <taxon>Alphaproteobacteria</taxon>
        <taxon>Sphingomonadales</taxon>
        <taxon>Sphingomonadaceae</taxon>
        <taxon>Sphingomonas</taxon>
    </lineage>
</organism>
<accession>A0A7U5BE94</accession>
<gene>
    <name evidence="2" type="ORF">TS85_00530</name>
</gene>
<evidence type="ECO:0000313" key="3">
    <source>
        <dbReference type="Proteomes" id="UP000032300"/>
    </source>
</evidence>
<evidence type="ECO:0000313" key="2">
    <source>
        <dbReference type="EMBL" id="AJP70641.1"/>
    </source>
</evidence>
<dbReference type="InterPro" id="IPR023614">
    <property type="entry name" value="Porin_dom_sf"/>
</dbReference>
<evidence type="ECO:0008006" key="4">
    <source>
        <dbReference type="Google" id="ProtNLM"/>
    </source>
</evidence>
<protein>
    <recommendedName>
        <fullName evidence="4">Porin domain-containing protein</fullName>
    </recommendedName>
</protein>
<keyword evidence="1" id="KW-0732">Signal</keyword>
<dbReference type="Pfam" id="PF09694">
    <property type="entry name" value="Gcw_chp"/>
    <property type="match status" value="1"/>
</dbReference>
<dbReference type="EMBL" id="CP010836">
    <property type="protein sequence ID" value="AJP70641.1"/>
    <property type="molecule type" value="Genomic_DNA"/>
</dbReference>
<proteinExistence type="predicted"/>
<evidence type="ECO:0000256" key="1">
    <source>
        <dbReference type="SAM" id="SignalP"/>
    </source>
</evidence>
<dbReference type="KEGG" id="sphi:TS85_00530"/>
<dbReference type="InterPro" id="IPR010239">
    <property type="entry name" value="CHP02001"/>
</dbReference>
<reference evidence="2 3" key="1">
    <citation type="journal article" date="2015" name="Int. J. Syst. Evol. Microbiol.">
        <title>Sphingomonas hengshuiensis sp. nov., isolated from lake wetland.</title>
        <authorList>
            <person name="Wei S."/>
            <person name="Wang T."/>
            <person name="Liu H."/>
            <person name="Zhang C."/>
            <person name="Guo J."/>
            <person name="Wang Q."/>
            <person name="Liang K."/>
            <person name="Zhang Z."/>
        </authorList>
    </citation>
    <scope>NUCLEOTIDE SEQUENCE [LARGE SCALE GENOMIC DNA]</scope>
    <source>
        <strain evidence="2 3">WHSC-8</strain>
    </source>
</reference>
<sequence>MTALRIPGVTALLLLAAAPAHGQALPSGGVEIATDESRRGISWSQGRIAPSADVSVTLAGFDLSGRAADTRGSVRHGGAKAVADIELGHSVRTGGWDFRGHATGHFFVDARGRMDYWELGGSGAYTLGPVQARAGLVYAPDQDAIGGDNLYVYADARAGIPATPFSVSARIGRSTGDSGGDPRAARLRPTGSYTDWQIGVERRLMGLTLGIDYVGTDIDDRAGTSPFADARHAGDRLIGRARLSF</sequence>
<feature type="signal peptide" evidence="1">
    <location>
        <begin position="1"/>
        <end position="22"/>
    </location>
</feature>
<feature type="chain" id="PRO_5030623903" description="Porin domain-containing protein" evidence="1">
    <location>
        <begin position="23"/>
        <end position="245"/>
    </location>
</feature>
<dbReference type="AlphaFoldDB" id="A0A7U5BE94"/>
<keyword evidence="3" id="KW-1185">Reference proteome</keyword>
<reference evidence="2 3" key="2">
    <citation type="submission" date="2015-02" db="EMBL/GenBank/DDBJ databases">
        <title>The complete genome of Sphingomonas hengshuiensis sp. WHSC-8 isolated from soil of Hengshui Lake.</title>
        <authorList>
            <person name="Wei S."/>
            <person name="Guo J."/>
            <person name="Su C."/>
            <person name="Wu R."/>
            <person name="Zhang Z."/>
            <person name="Liang K."/>
            <person name="Li H."/>
            <person name="Wang T."/>
            <person name="Liu H."/>
            <person name="Zhang C."/>
            <person name="Li Z."/>
            <person name="Wang Q."/>
            <person name="Meng J."/>
        </authorList>
    </citation>
    <scope>NUCLEOTIDE SEQUENCE [LARGE SCALE GENOMIC DNA]</scope>
    <source>
        <strain evidence="2 3">WHSC-8</strain>
    </source>
</reference>
<name>A0A7U5BE94_9SPHN</name>